<comment type="caution">
    <text evidence="1">The sequence shown here is derived from an EMBL/GenBank/DDBJ whole genome shotgun (WGS) entry which is preliminary data.</text>
</comment>
<keyword evidence="2" id="KW-1185">Reference proteome</keyword>
<proteinExistence type="predicted"/>
<dbReference type="EMBL" id="NNAY01003005">
    <property type="protein sequence ID" value="OXU20138.1"/>
    <property type="molecule type" value="Genomic_DNA"/>
</dbReference>
<protein>
    <submittedName>
        <fullName evidence="1">Uncharacterized protein</fullName>
    </submittedName>
</protein>
<sequence>MKTSNPPGIVMQHPTFEGLHLHSSLVDQRLDALKSLVGKINRTYDYVVEYLKTTLKAEEPQNIKNIQQF</sequence>
<evidence type="ECO:0000313" key="2">
    <source>
        <dbReference type="Proteomes" id="UP000215335"/>
    </source>
</evidence>
<gene>
    <name evidence="1" type="ORF">TSAR_013168</name>
</gene>
<accession>A0A232EP73</accession>
<organism evidence="1 2">
    <name type="scientific">Trichomalopsis sarcophagae</name>
    <dbReference type="NCBI Taxonomy" id="543379"/>
    <lineage>
        <taxon>Eukaryota</taxon>
        <taxon>Metazoa</taxon>
        <taxon>Ecdysozoa</taxon>
        <taxon>Arthropoda</taxon>
        <taxon>Hexapoda</taxon>
        <taxon>Insecta</taxon>
        <taxon>Pterygota</taxon>
        <taxon>Neoptera</taxon>
        <taxon>Endopterygota</taxon>
        <taxon>Hymenoptera</taxon>
        <taxon>Apocrita</taxon>
        <taxon>Proctotrupomorpha</taxon>
        <taxon>Chalcidoidea</taxon>
        <taxon>Pteromalidae</taxon>
        <taxon>Pteromalinae</taxon>
        <taxon>Trichomalopsis</taxon>
    </lineage>
</organism>
<dbReference type="OrthoDB" id="7549643at2759"/>
<dbReference type="Proteomes" id="UP000215335">
    <property type="component" value="Unassembled WGS sequence"/>
</dbReference>
<reference evidence="1 2" key="1">
    <citation type="journal article" date="2017" name="Curr. Biol.">
        <title>The Evolution of Venom by Co-option of Single-Copy Genes.</title>
        <authorList>
            <person name="Martinson E.O."/>
            <person name="Mrinalini"/>
            <person name="Kelkar Y.D."/>
            <person name="Chang C.H."/>
            <person name="Werren J.H."/>
        </authorList>
    </citation>
    <scope>NUCLEOTIDE SEQUENCE [LARGE SCALE GENOMIC DNA]</scope>
    <source>
        <strain evidence="1 2">Alberta</strain>
        <tissue evidence="1">Whole body</tissue>
    </source>
</reference>
<evidence type="ECO:0000313" key="1">
    <source>
        <dbReference type="EMBL" id="OXU20138.1"/>
    </source>
</evidence>
<name>A0A232EP73_9HYME</name>
<dbReference type="AlphaFoldDB" id="A0A232EP73"/>